<evidence type="ECO:0000313" key="2">
    <source>
        <dbReference type="Proteomes" id="UP000320766"/>
    </source>
</evidence>
<accession>A0A520KWN4</accession>
<reference evidence="1 2" key="1">
    <citation type="journal article" date="2019" name="Nat. Microbiol.">
        <title>Wide diversity of methane and short-chain alkane metabolisms in uncultured archaea.</title>
        <authorList>
            <person name="Borrel G."/>
            <person name="Adam P.S."/>
            <person name="McKay L.J."/>
            <person name="Chen L.X."/>
            <person name="Sierra-Garcia I.N."/>
            <person name="Sieber C.M."/>
            <person name="Letourneur Q."/>
            <person name="Ghozlane A."/>
            <person name="Andersen G.L."/>
            <person name="Li W.J."/>
            <person name="Hallam S.J."/>
            <person name="Muyzer G."/>
            <person name="de Oliveira V.M."/>
            <person name="Inskeep W.P."/>
            <person name="Banfield J.F."/>
            <person name="Gribaldo S."/>
        </authorList>
    </citation>
    <scope>NUCLEOTIDE SEQUENCE [LARGE SCALE GENOMIC DNA]</scope>
    <source>
        <strain evidence="1">NM1b</strain>
    </source>
</reference>
<gene>
    <name evidence="1" type="ORF">EF807_04485</name>
</gene>
<evidence type="ECO:0008006" key="3">
    <source>
        <dbReference type="Google" id="ProtNLM"/>
    </source>
</evidence>
<dbReference type="SUPFAM" id="SSF55718">
    <property type="entry name" value="SCP-like"/>
    <property type="match status" value="1"/>
</dbReference>
<dbReference type="Gene3D" id="3.30.1050.10">
    <property type="entry name" value="SCP2 sterol-binding domain"/>
    <property type="match status" value="1"/>
</dbReference>
<name>A0A520KWN4_9EURY</name>
<proteinExistence type="predicted"/>
<dbReference type="EMBL" id="RXIL01000077">
    <property type="protein sequence ID" value="RZN69468.1"/>
    <property type="molecule type" value="Genomic_DNA"/>
</dbReference>
<organism evidence="1 2">
    <name type="scientific">Candidatus Methanolliviera hydrocarbonicum</name>
    <dbReference type="NCBI Taxonomy" id="2491085"/>
    <lineage>
        <taxon>Archaea</taxon>
        <taxon>Methanobacteriati</taxon>
        <taxon>Methanobacteriota</taxon>
        <taxon>Candidatus Methanoliparia</taxon>
        <taxon>Candidatus Methanoliparales</taxon>
        <taxon>Candidatus Methanollivieraceae</taxon>
        <taxon>Candidatus Methanolliviera</taxon>
    </lineage>
</organism>
<dbReference type="InterPro" id="IPR036527">
    <property type="entry name" value="SCP2_sterol-bd_dom_sf"/>
</dbReference>
<sequence length="257" mass="27889">MAEKIKEVAEKAIGTSGAGLKDVWVELLDAIKEAEVSDYIKVLKESPDLLLKGIPKVGEGMGVLDPKDTTPPIMDSVPVILDKVKKYGIEKFVSEVPEIADKFPDLIESMDEMVKGIDAEKWTEYGKEFKDLVIGLFPVINEGLPAVRRANKDVDDVFNKVKSAKVTLGMNLVEMGWGFKAKFDGGNMALEEGLEGTDLTLLLPSASQLEMIDVAMTGNMSAAMKAFTTGKIKIKGAMMRGAALMPLFSAMGKLTKK</sequence>
<evidence type="ECO:0000313" key="1">
    <source>
        <dbReference type="EMBL" id="RZN69468.1"/>
    </source>
</evidence>
<comment type="caution">
    <text evidence="1">The sequence shown here is derived from an EMBL/GenBank/DDBJ whole genome shotgun (WGS) entry which is preliminary data.</text>
</comment>
<protein>
    <recommendedName>
        <fullName evidence="3">SCP2 domain-containing protein</fullName>
    </recommendedName>
</protein>
<dbReference type="Proteomes" id="UP000320766">
    <property type="component" value="Unassembled WGS sequence"/>
</dbReference>
<dbReference type="AlphaFoldDB" id="A0A520KWN4"/>